<dbReference type="EMBL" id="JAAGAX010000008">
    <property type="protein sequence ID" value="KAF2305370.1"/>
    <property type="molecule type" value="Genomic_DNA"/>
</dbReference>
<dbReference type="Proteomes" id="UP000467840">
    <property type="component" value="Chromosome 9"/>
</dbReference>
<dbReference type="AlphaFoldDB" id="A0A6A6LV87"/>
<name>A0A6A6LV87_HEVBR</name>
<keyword evidence="2" id="KW-1185">Reference proteome</keyword>
<sequence>MVNWDAVCSTKSDGGLGFHRLKLVNKYSLVLIAATLPPQQEVSRDVLVWSPSKDGRTLTDAQRKSRGLTVDASCFACGYVVEDVLHFLRDRFSARFGLELPCDPTQFIALKVEEVLHAYLCLDKHHIPIVQKHLMVNWSIPPHKWVKLNSEGSVVNHLGATGDLLVILVSVLFLKLNFGAFFKVSTWHGI</sequence>
<evidence type="ECO:0000313" key="2">
    <source>
        <dbReference type="Proteomes" id="UP000467840"/>
    </source>
</evidence>
<protein>
    <submittedName>
        <fullName evidence="1">Uncharacterized protein</fullName>
    </submittedName>
</protein>
<gene>
    <name evidence="1" type="ORF">GH714_004358</name>
</gene>
<accession>A0A6A6LV87</accession>
<reference evidence="1 2" key="1">
    <citation type="journal article" date="2020" name="Mol. Plant">
        <title>The Chromosome-Based Rubber Tree Genome Provides New Insights into Spurge Genome Evolution and Rubber Biosynthesis.</title>
        <authorList>
            <person name="Liu J."/>
            <person name="Shi C."/>
            <person name="Shi C.C."/>
            <person name="Li W."/>
            <person name="Zhang Q.J."/>
            <person name="Zhang Y."/>
            <person name="Li K."/>
            <person name="Lu H.F."/>
            <person name="Shi C."/>
            <person name="Zhu S.T."/>
            <person name="Xiao Z.Y."/>
            <person name="Nan H."/>
            <person name="Yue Y."/>
            <person name="Zhu X.G."/>
            <person name="Wu Y."/>
            <person name="Hong X.N."/>
            <person name="Fan G.Y."/>
            <person name="Tong Y."/>
            <person name="Zhang D."/>
            <person name="Mao C.L."/>
            <person name="Liu Y.L."/>
            <person name="Hao S.J."/>
            <person name="Liu W.Q."/>
            <person name="Lv M.Q."/>
            <person name="Zhang H.B."/>
            <person name="Liu Y."/>
            <person name="Hu-Tang G.R."/>
            <person name="Wang J.P."/>
            <person name="Wang J.H."/>
            <person name="Sun Y.H."/>
            <person name="Ni S.B."/>
            <person name="Chen W.B."/>
            <person name="Zhang X.C."/>
            <person name="Jiao Y.N."/>
            <person name="Eichler E.E."/>
            <person name="Li G.H."/>
            <person name="Liu X."/>
            <person name="Gao L.Z."/>
        </authorList>
    </citation>
    <scope>NUCLEOTIDE SEQUENCE [LARGE SCALE GENOMIC DNA]</scope>
    <source>
        <strain evidence="2">cv. GT1</strain>
        <tissue evidence="1">Leaf</tissue>
    </source>
</reference>
<comment type="caution">
    <text evidence="1">The sequence shown here is derived from an EMBL/GenBank/DDBJ whole genome shotgun (WGS) entry which is preliminary data.</text>
</comment>
<proteinExistence type="predicted"/>
<organism evidence="1 2">
    <name type="scientific">Hevea brasiliensis</name>
    <name type="common">Para rubber tree</name>
    <name type="synonym">Siphonia brasiliensis</name>
    <dbReference type="NCBI Taxonomy" id="3981"/>
    <lineage>
        <taxon>Eukaryota</taxon>
        <taxon>Viridiplantae</taxon>
        <taxon>Streptophyta</taxon>
        <taxon>Embryophyta</taxon>
        <taxon>Tracheophyta</taxon>
        <taxon>Spermatophyta</taxon>
        <taxon>Magnoliopsida</taxon>
        <taxon>eudicotyledons</taxon>
        <taxon>Gunneridae</taxon>
        <taxon>Pentapetalae</taxon>
        <taxon>rosids</taxon>
        <taxon>fabids</taxon>
        <taxon>Malpighiales</taxon>
        <taxon>Euphorbiaceae</taxon>
        <taxon>Crotonoideae</taxon>
        <taxon>Micrandreae</taxon>
        <taxon>Hevea</taxon>
    </lineage>
</organism>
<evidence type="ECO:0000313" key="1">
    <source>
        <dbReference type="EMBL" id="KAF2305370.1"/>
    </source>
</evidence>